<gene>
    <name evidence="2" type="ORF">POM88_034714</name>
</gene>
<keyword evidence="1" id="KW-0812">Transmembrane</keyword>
<accession>A0AAD8HLY1</accession>
<evidence type="ECO:0000313" key="2">
    <source>
        <dbReference type="EMBL" id="KAK1368622.1"/>
    </source>
</evidence>
<sequence length="120" mass="12715">MWLLRPSEQSLSSGGNPGIVADLALKVLLTLLVSNHDSSGGIVADLALSVLLLTLLGAAWKVTIEILKVSNRGCSGGRAAVLSLNVLLTLLGPAYICEVVSRVRREIIEKQFLLSHVGMI</sequence>
<dbReference type="EMBL" id="JAUIZM010000008">
    <property type="protein sequence ID" value="KAK1368622.1"/>
    <property type="molecule type" value="Genomic_DNA"/>
</dbReference>
<comment type="caution">
    <text evidence="2">The sequence shown here is derived from an EMBL/GenBank/DDBJ whole genome shotgun (WGS) entry which is preliminary data.</text>
</comment>
<keyword evidence="3" id="KW-1185">Reference proteome</keyword>
<evidence type="ECO:0000256" key="1">
    <source>
        <dbReference type="SAM" id="Phobius"/>
    </source>
</evidence>
<name>A0AAD8HLY1_9APIA</name>
<dbReference type="Proteomes" id="UP001237642">
    <property type="component" value="Unassembled WGS sequence"/>
</dbReference>
<organism evidence="2 3">
    <name type="scientific">Heracleum sosnowskyi</name>
    <dbReference type="NCBI Taxonomy" id="360622"/>
    <lineage>
        <taxon>Eukaryota</taxon>
        <taxon>Viridiplantae</taxon>
        <taxon>Streptophyta</taxon>
        <taxon>Embryophyta</taxon>
        <taxon>Tracheophyta</taxon>
        <taxon>Spermatophyta</taxon>
        <taxon>Magnoliopsida</taxon>
        <taxon>eudicotyledons</taxon>
        <taxon>Gunneridae</taxon>
        <taxon>Pentapetalae</taxon>
        <taxon>asterids</taxon>
        <taxon>campanulids</taxon>
        <taxon>Apiales</taxon>
        <taxon>Apiaceae</taxon>
        <taxon>Apioideae</taxon>
        <taxon>apioid superclade</taxon>
        <taxon>Tordylieae</taxon>
        <taxon>Tordyliinae</taxon>
        <taxon>Heracleum</taxon>
    </lineage>
</organism>
<keyword evidence="1" id="KW-0472">Membrane</keyword>
<proteinExistence type="predicted"/>
<evidence type="ECO:0000313" key="3">
    <source>
        <dbReference type="Proteomes" id="UP001237642"/>
    </source>
</evidence>
<feature type="transmembrane region" description="Helical" evidence="1">
    <location>
        <begin position="46"/>
        <end position="67"/>
    </location>
</feature>
<reference evidence="2" key="1">
    <citation type="submission" date="2023-02" db="EMBL/GenBank/DDBJ databases">
        <title>Genome of toxic invasive species Heracleum sosnowskyi carries increased number of genes despite the absence of recent whole-genome duplications.</title>
        <authorList>
            <person name="Schelkunov M."/>
            <person name="Shtratnikova V."/>
            <person name="Makarenko M."/>
            <person name="Klepikova A."/>
            <person name="Omelchenko D."/>
            <person name="Novikova G."/>
            <person name="Obukhova E."/>
            <person name="Bogdanov V."/>
            <person name="Penin A."/>
            <person name="Logacheva M."/>
        </authorList>
    </citation>
    <scope>NUCLEOTIDE SEQUENCE</scope>
    <source>
        <strain evidence="2">Hsosn_3</strain>
        <tissue evidence="2">Leaf</tissue>
    </source>
</reference>
<keyword evidence="1" id="KW-1133">Transmembrane helix</keyword>
<protein>
    <submittedName>
        <fullName evidence="2">Uncharacterized protein</fullName>
    </submittedName>
</protein>
<dbReference type="AlphaFoldDB" id="A0AAD8HLY1"/>
<reference evidence="2" key="2">
    <citation type="submission" date="2023-05" db="EMBL/GenBank/DDBJ databases">
        <authorList>
            <person name="Schelkunov M.I."/>
        </authorList>
    </citation>
    <scope>NUCLEOTIDE SEQUENCE</scope>
    <source>
        <strain evidence="2">Hsosn_3</strain>
        <tissue evidence="2">Leaf</tissue>
    </source>
</reference>